<comment type="caution">
    <text evidence="1">Lacks conserved residue(s) required for the propagation of feature annotation.</text>
</comment>
<proteinExistence type="predicted"/>
<accession>A0A4P8L193</accession>
<feature type="compositionally biased region" description="Basic residues" evidence="2">
    <location>
        <begin position="148"/>
        <end position="165"/>
    </location>
</feature>
<dbReference type="GO" id="GO:0000160">
    <property type="term" value="P:phosphorelay signal transduction system"/>
    <property type="evidence" value="ECO:0007669"/>
    <property type="project" value="InterPro"/>
</dbReference>
<dbReference type="OrthoDB" id="5454270at2"/>
<dbReference type="KEGG" id="dax:FDQ92_04670"/>
<keyword evidence="5" id="KW-1185">Reference proteome</keyword>
<dbReference type="PROSITE" id="PS50110">
    <property type="entry name" value="RESPONSE_REGULATORY"/>
    <property type="match status" value="1"/>
</dbReference>
<dbReference type="Gene3D" id="3.40.50.2300">
    <property type="match status" value="1"/>
</dbReference>
<dbReference type="Proteomes" id="UP000298602">
    <property type="component" value="Chromosome"/>
</dbReference>
<gene>
    <name evidence="4" type="ORF">FDQ92_04670</name>
</gene>
<dbReference type="Pfam" id="PF00072">
    <property type="entry name" value="Response_reg"/>
    <property type="match status" value="1"/>
</dbReference>
<dbReference type="SUPFAM" id="SSF52172">
    <property type="entry name" value="CheY-like"/>
    <property type="match status" value="1"/>
</dbReference>
<sequence length="165" mass="18131">MPIEDSRVAKLVLYEEDGPFRMNLANYLRRNGLQVTEADNALEALDAAGDAQVVLIGLKEDGAEGLALLERIKERRPRAAVILLVPSGQAALSIEGMKRGAFDDLMIPFDLSLLLRKVIEAGAVAHEDRMGTTTQGGEPDSAEGPGKPRQKKKKARRRTETRRDR</sequence>
<reference evidence="4 5" key="1">
    <citation type="submission" date="2019-05" db="EMBL/GenBank/DDBJ databases">
        <title>The Complete Genome Sequence of the n-alkane-degrading Desulfoglaeba alkanexedens ALDC reveals multiple alkylsuccinate synthase gene clusters.</title>
        <authorList>
            <person name="Callaghan A.V."/>
            <person name="Davidova I.A."/>
            <person name="Duncan K.E."/>
            <person name="Morris B."/>
            <person name="McInerney M.J."/>
        </authorList>
    </citation>
    <scope>NUCLEOTIDE SEQUENCE [LARGE SCALE GENOMIC DNA]</scope>
    <source>
        <strain evidence="4 5">ALDC</strain>
    </source>
</reference>
<dbReference type="AlphaFoldDB" id="A0A4P8L193"/>
<evidence type="ECO:0000259" key="3">
    <source>
        <dbReference type="PROSITE" id="PS50110"/>
    </source>
</evidence>
<reference evidence="4 5" key="2">
    <citation type="submission" date="2019-05" db="EMBL/GenBank/DDBJ databases">
        <authorList>
            <person name="Suflita J.M."/>
            <person name="Marks C.R."/>
        </authorList>
    </citation>
    <scope>NUCLEOTIDE SEQUENCE [LARGE SCALE GENOMIC DNA]</scope>
    <source>
        <strain evidence="4 5">ALDC</strain>
    </source>
</reference>
<name>A0A4P8L193_9BACT</name>
<feature type="region of interest" description="Disordered" evidence="2">
    <location>
        <begin position="126"/>
        <end position="165"/>
    </location>
</feature>
<dbReference type="EMBL" id="CP040098">
    <property type="protein sequence ID" value="QCQ21530.1"/>
    <property type="molecule type" value="Genomic_DNA"/>
</dbReference>
<dbReference type="InterPro" id="IPR011006">
    <property type="entry name" value="CheY-like_superfamily"/>
</dbReference>
<evidence type="ECO:0000313" key="5">
    <source>
        <dbReference type="Proteomes" id="UP000298602"/>
    </source>
</evidence>
<feature type="domain" description="Response regulatory" evidence="3">
    <location>
        <begin position="10"/>
        <end position="122"/>
    </location>
</feature>
<evidence type="ECO:0000313" key="4">
    <source>
        <dbReference type="EMBL" id="QCQ21530.1"/>
    </source>
</evidence>
<evidence type="ECO:0000256" key="2">
    <source>
        <dbReference type="SAM" id="MobiDB-lite"/>
    </source>
</evidence>
<dbReference type="SMART" id="SM00448">
    <property type="entry name" value="REC"/>
    <property type="match status" value="1"/>
</dbReference>
<evidence type="ECO:0000256" key="1">
    <source>
        <dbReference type="PROSITE-ProRule" id="PRU00169"/>
    </source>
</evidence>
<protein>
    <submittedName>
        <fullName evidence="4">Response regulator</fullName>
    </submittedName>
</protein>
<organism evidence="4 5">
    <name type="scientific">Desulfoglaeba alkanexedens ALDC</name>
    <dbReference type="NCBI Taxonomy" id="980445"/>
    <lineage>
        <taxon>Bacteria</taxon>
        <taxon>Pseudomonadati</taxon>
        <taxon>Thermodesulfobacteriota</taxon>
        <taxon>Syntrophobacteria</taxon>
        <taxon>Syntrophobacterales</taxon>
        <taxon>Syntrophobacteraceae</taxon>
        <taxon>Desulfoglaeba</taxon>
    </lineage>
</organism>
<dbReference type="InterPro" id="IPR001789">
    <property type="entry name" value="Sig_transdc_resp-reg_receiver"/>
</dbReference>
<dbReference type="RefSeq" id="WP_137423501.1">
    <property type="nucleotide sequence ID" value="NZ_CP040098.1"/>
</dbReference>